<protein>
    <submittedName>
        <fullName evidence="2">YfhO family protein</fullName>
    </submittedName>
</protein>
<feature type="transmembrane region" description="Helical" evidence="1">
    <location>
        <begin position="231"/>
        <end position="249"/>
    </location>
</feature>
<dbReference type="InterPro" id="IPR018580">
    <property type="entry name" value="Uncharacterised_YfhO"/>
</dbReference>
<keyword evidence="1" id="KW-0812">Transmembrane</keyword>
<evidence type="ECO:0000256" key="1">
    <source>
        <dbReference type="SAM" id="Phobius"/>
    </source>
</evidence>
<organism evidence="2 3">
    <name type="scientific">Porphyromonas miyakawae</name>
    <dbReference type="NCBI Taxonomy" id="3137470"/>
    <lineage>
        <taxon>Bacteria</taxon>
        <taxon>Pseudomonadati</taxon>
        <taxon>Bacteroidota</taxon>
        <taxon>Bacteroidia</taxon>
        <taxon>Bacteroidales</taxon>
        <taxon>Porphyromonadaceae</taxon>
        <taxon>Porphyromonas</taxon>
    </lineage>
</organism>
<sequence length="843" mass="94429">MKIFSDRTKLLRIGRYALIVLCFALIATLYFTPATFEGRTLYRQDVEGAVGMGTDARKFYEKTGERSYWTNSMFGGMPMYQIAPEYPSTNALSTIQGAYTLSRPLNLLGDYPWLLFGLLIGFFILMKVLRVNDWIALFGSIAWCFSSYFVILISAGHIWKLMTLMYIPPTIAGMILIYRGKRWWGAFLLALFTALQVLSNHVQMTYYFLFVMAALVIAFLVEAIQKKTFKHFIISTCVALGAGLIGVAVNSSNLYHTYQYSKETMRGGSELTASSESNADGVNASGLSKEYITQWSYGVGETLSLLVPNIRGGASEPIGVNPKRLEKIQPELRQTVAQSPSYWGEQPFTSGPVYVGAFLLCMAIFGFFVVRGPIKWGLLIVTILSVMLSWGKNFMPLTDFFIQYFPLYDKFRSVSSFLVVAEFTLPIMAALAFVEIVHNKNILKERKVATAISFGLPLLITLVLALFPSVAGNFISQFEAEQLRPLIAQDPIYGSLRDALVTARKSMLVSDAWRSFFVIAIGALLLIVFTKGAFRNRKNSTTIMTGLMTIALLIDMWPIAKRYLNDDMFLHNEHITAAAHPLTAADKEILSEAKPADRVLNLTVNTFNDATTSLWHLSVGGYHAAKLQRYQDLIDRQLANMNPEVLNMLNTRFFIVPSEDKTKQIVQRNPDAYGPAWFVSEYKIVPTPDEEMAALSTEHLGATAIIDRRFASDELKALPTIKDSTATISLKHYQPNEAVYETNSTTPQLALFSEVYYPKGWKVYLDGDPKQSVNMLRADWILRAAVIPSGAHTITFRFDPPSLHRTELVAFIAFALLILLFVAAITVPLLQKRTKQLDNQTTA</sequence>
<dbReference type="RefSeq" id="WP_411914780.1">
    <property type="nucleotide sequence ID" value="NZ_BAAFSF010000001.1"/>
</dbReference>
<name>A0ABQ0DZR6_9PORP</name>
<feature type="transmembrane region" description="Helical" evidence="1">
    <location>
        <begin position="448"/>
        <end position="467"/>
    </location>
</feature>
<feature type="transmembrane region" description="Helical" evidence="1">
    <location>
        <begin position="351"/>
        <end position="369"/>
    </location>
</feature>
<comment type="caution">
    <text evidence="2">The sequence shown here is derived from an EMBL/GenBank/DDBJ whole genome shotgun (WGS) entry which is preliminary data.</text>
</comment>
<dbReference type="EMBL" id="BAAFSF010000001">
    <property type="protein sequence ID" value="GAB1250952.1"/>
    <property type="molecule type" value="Genomic_DNA"/>
</dbReference>
<feature type="transmembrane region" description="Helical" evidence="1">
    <location>
        <begin position="205"/>
        <end position="224"/>
    </location>
</feature>
<feature type="transmembrane region" description="Helical" evidence="1">
    <location>
        <begin position="183"/>
        <end position="199"/>
    </location>
</feature>
<evidence type="ECO:0000313" key="2">
    <source>
        <dbReference type="EMBL" id="GAB1250952.1"/>
    </source>
</evidence>
<feature type="transmembrane region" description="Helical" evidence="1">
    <location>
        <begin position="808"/>
        <end position="830"/>
    </location>
</feature>
<feature type="transmembrane region" description="Helical" evidence="1">
    <location>
        <begin position="111"/>
        <end position="129"/>
    </location>
</feature>
<dbReference type="Proteomes" id="UP001628220">
    <property type="component" value="Unassembled WGS sequence"/>
</dbReference>
<feature type="transmembrane region" description="Helical" evidence="1">
    <location>
        <begin position="12"/>
        <end position="31"/>
    </location>
</feature>
<proteinExistence type="predicted"/>
<feature type="transmembrane region" description="Helical" evidence="1">
    <location>
        <begin position="512"/>
        <end position="529"/>
    </location>
</feature>
<evidence type="ECO:0000313" key="3">
    <source>
        <dbReference type="Proteomes" id="UP001628220"/>
    </source>
</evidence>
<feature type="transmembrane region" description="Helical" evidence="1">
    <location>
        <begin position="415"/>
        <end position="436"/>
    </location>
</feature>
<accession>A0ABQ0DZR6</accession>
<feature type="transmembrane region" description="Helical" evidence="1">
    <location>
        <begin position="376"/>
        <end position="395"/>
    </location>
</feature>
<keyword evidence="3" id="KW-1185">Reference proteome</keyword>
<dbReference type="PANTHER" id="PTHR38454">
    <property type="entry name" value="INTEGRAL MEMBRANE PROTEIN-RELATED"/>
    <property type="match status" value="1"/>
</dbReference>
<feature type="transmembrane region" description="Helical" evidence="1">
    <location>
        <begin position="134"/>
        <end position="155"/>
    </location>
</feature>
<dbReference type="PANTHER" id="PTHR38454:SF1">
    <property type="entry name" value="INTEGRAL MEMBRANE PROTEIN"/>
    <property type="match status" value="1"/>
</dbReference>
<feature type="transmembrane region" description="Helical" evidence="1">
    <location>
        <begin position="161"/>
        <end position="178"/>
    </location>
</feature>
<feature type="transmembrane region" description="Helical" evidence="1">
    <location>
        <begin position="541"/>
        <end position="560"/>
    </location>
</feature>
<keyword evidence="1" id="KW-1133">Transmembrane helix</keyword>
<gene>
    <name evidence="2" type="ORF">Tsumi_00560</name>
</gene>
<keyword evidence="1" id="KW-0472">Membrane</keyword>
<reference evidence="2 3" key="1">
    <citation type="journal article" date="2025" name="Int. J. Syst. Evol. Microbiol.">
        <title>Desulfovibrio falkowii sp. nov., Porphyromonas miyakawae sp. nov., Mediterraneibacter flintii sp. nov. and Owariibacterium komagatae gen. nov., sp. nov., isolated from human faeces.</title>
        <authorList>
            <person name="Hamaguchi T."/>
            <person name="Ohara M."/>
            <person name="Hisatomi A."/>
            <person name="Sekiguchi K."/>
            <person name="Takeda J.I."/>
            <person name="Ueyama J."/>
            <person name="Ito M."/>
            <person name="Nishiwaki H."/>
            <person name="Ogi T."/>
            <person name="Hirayama M."/>
            <person name="Ohkuma M."/>
            <person name="Sakamoto M."/>
            <person name="Ohno K."/>
        </authorList>
    </citation>
    <scope>NUCLEOTIDE SEQUENCE [LARGE SCALE GENOMIC DNA]</scope>
    <source>
        <strain evidence="2 3">13CB11C</strain>
    </source>
</reference>